<evidence type="ECO:0000256" key="2">
    <source>
        <dbReference type="SAM" id="SignalP"/>
    </source>
</evidence>
<dbReference type="Proteomes" id="UP000028525">
    <property type="component" value="Unassembled WGS sequence"/>
</dbReference>
<feature type="transmembrane region" description="Helical" evidence="1">
    <location>
        <begin position="234"/>
        <end position="260"/>
    </location>
</feature>
<dbReference type="AlphaFoldDB" id="A0A084JMK2"/>
<feature type="transmembrane region" description="Helical" evidence="1">
    <location>
        <begin position="207"/>
        <end position="228"/>
    </location>
</feature>
<keyword evidence="4" id="KW-1185">Reference proteome</keyword>
<feature type="transmembrane region" description="Helical" evidence="1">
    <location>
        <begin position="272"/>
        <end position="297"/>
    </location>
</feature>
<protein>
    <submittedName>
        <fullName evidence="3">Uncharacterized protein</fullName>
    </submittedName>
</protein>
<organism evidence="3 4">
    <name type="scientific">Lacrimispora celerecrescens</name>
    <dbReference type="NCBI Taxonomy" id="29354"/>
    <lineage>
        <taxon>Bacteria</taxon>
        <taxon>Bacillati</taxon>
        <taxon>Bacillota</taxon>
        <taxon>Clostridia</taxon>
        <taxon>Lachnospirales</taxon>
        <taxon>Lachnospiraceae</taxon>
        <taxon>Lacrimispora</taxon>
    </lineage>
</organism>
<dbReference type="EMBL" id="JPME01000012">
    <property type="protein sequence ID" value="KEZ90186.1"/>
    <property type="molecule type" value="Genomic_DNA"/>
</dbReference>
<dbReference type="RefSeq" id="WP_242843103.1">
    <property type="nucleotide sequence ID" value="NZ_JPME01000012.1"/>
</dbReference>
<evidence type="ECO:0000313" key="3">
    <source>
        <dbReference type="EMBL" id="KEZ90186.1"/>
    </source>
</evidence>
<feature type="chain" id="PRO_5001777427" evidence="2">
    <location>
        <begin position="26"/>
        <end position="298"/>
    </location>
</feature>
<evidence type="ECO:0000256" key="1">
    <source>
        <dbReference type="SAM" id="Phobius"/>
    </source>
</evidence>
<name>A0A084JMK2_9FIRM</name>
<sequence length="298" mass="34006">MKKRLISFLFCIVLLVTVFPITASADMGPKPSVVIDFNGISQQSYYVTLLSSRRSTGPYSALADDSNRRYNESHEDYPIFLKFLEYQDKDGYYFLQYFQNCSETHRFSWTYYPPSDFKILIYFPDSDYFAISAAAYEGYAFDSYFRVSLTDSEISSVIEQGETLSFSAQKSYDYSGEIISLIARIVLTIAVELLIALLFAFRKKKQFLFIVAVNLVTQITLNVALNLINYSYGAMLFILAYILFEFLIFIVEAILYTVFLRKLDVPVPIWKTITYALIANAASFVIGLALAIVIPGIF</sequence>
<feature type="signal peptide" evidence="2">
    <location>
        <begin position="1"/>
        <end position="25"/>
    </location>
</feature>
<keyword evidence="1" id="KW-0472">Membrane</keyword>
<dbReference type="STRING" id="29354.IO98_09450"/>
<comment type="caution">
    <text evidence="3">The sequence shown here is derived from an EMBL/GenBank/DDBJ whole genome shotgun (WGS) entry which is preliminary data.</text>
</comment>
<gene>
    <name evidence="3" type="ORF">IO98_09450</name>
</gene>
<accession>A0A084JMK2</accession>
<keyword evidence="1" id="KW-0812">Transmembrane</keyword>
<keyword evidence="2" id="KW-0732">Signal</keyword>
<proteinExistence type="predicted"/>
<feature type="transmembrane region" description="Helical" evidence="1">
    <location>
        <begin position="178"/>
        <end position="200"/>
    </location>
</feature>
<evidence type="ECO:0000313" key="4">
    <source>
        <dbReference type="Proteomes" id="UP000028525"/>
    </source>
</evidence>
<keyword evidence="1" id="KW-1133">Transmembrane helix</keyword>
<reference evidence="3 4" key="1">
    <citation type="submission" date="2014-07" db="EMBL/GenBank/DDBJ databases">
        <title>Draft genome of Clostridium celerecrescens 152B isolated from sediments associated with methane hydrate from Krishna Godavari basin.</title>
        <authorList>
            <person name="Honkalas V.S."/>
            <person name="Dabir A.P."/>
            <person name="Arora P."/>
            <person name="Dhakephalkar P.K."/>
        </authorList>
    </citation>
    <scope>NUCLEOTIDE SEQUENCE [LARGE SCALE GENOMIC DNA]</scope>
    <source>
        <strain evidence="3 4">152B</strain>
    </source>
</reference>